<dbReference type="KEGG" id="pco:PHACADRAFT_253201"/>
<dbReference type="RefSeq" id="XP_007394008.1">
    <property type="nucleotide sequence ID" value="XM_007393946.1"/>
</dbReference>
<dbReference type="GeneID" id="18915701"/>
<evidence type="ECO:0000313" key="1">
    <source>
        <dbReference type="EMBL" id="EKM58710.1"/>
    </source>
</evidence>
<reference evidence="1 2" key="1">
    <citation type="journal article" date="2012" name="BMC Genomics">
        <title>Comparative genomics of the white-rot fungi, Phanerochaete carnosa and P. chrysosporium, to elucidate the genetic basis of the distinct wood types they colonize.</title>
        <authorList>
            <person name="Suzuki H."/>
            <person name="MacDonald J."/>
            <person name="Syed K."/>
            <person name="Salamov A."/>
            <person name="Hori C."/>
            <person name="Aerts A."/>
            <person name="Henrissat B."/>
            <person name="Wiebenga A."/>
            <person name="vanKuyk P.A."/>
            <person name="Barry K."/>
            <person name="Lindquist E."/>
            <person name="LaButti K."/>
            <person name="Lapidus A."/>
            <person name="Lucas S."/>
            <person name="Coutinho P."/>
            <person name="Gong Y."/>
            <person name="Samejima M."/>
            <person name="Mahadevan R."/>
            <person name="Abou-Zaid M."/>
            <person name="de Vries R.P."/>
            <person name="Igarashi K."/>
            <person name="Yadav J.S."/>
            <person name="Grigoriev I.V."/>
            <person name="Master E.R."/>
        </authorList>
    </citation>
    <scope>NUCLEOTIDE SEQUENCE [LARGE SCALE GENOMIC DNA]</scope>
    <source>
        <strain evidence="1 2">HHB-10118-sp</strain>
    </source>
</reference>
<keyword evidence="2" id="KW-1185">Reference proteome</keyword>
<dbReference type="AlphaFoldDB" id="K5WHA2"/>
<gene>
    <name evidence="1" type="ORF">PHACADRAFT_253201</name>
</gene>
<name>K5WHA2_PHACS</name>
<sequence length="75" mass="7920">MPGYDASLASFMARQKPSGAPAKKQPVYTLDLLCTAFTLFSVAHRLASSPQPARSALEARAMLSSCVFASARQSG</sequence>
<accession>K5WHA2</accession>
<dbReference type="EMBL" id="JH930470">
    <property type="protein sequence ID" value="EKM58710.1"/>
    <property type="molecule type" value="Genomic_DNA"/>
</dbReference>
<dbReference type="HOGENOM" id="CLU_2671865_0_0_1"/>
<evidence type="ECO:0000313" key="2">
    <source>
        <dbReference type="Proteomes" id="UP000008370"/>
    </source>
</evidence>
<proteinExistence type="predicted"/>
<dbReference type="InParanoid" id="K5WHA2"/>
<organism evidence="1 2">
    <name type="scientific">Phanerochaete carnosa (strain HHB-10118-sp)</name>
    <name type="common">White-rot fungus</name>
    <name type="synonym">Peniophora carnosa</name>
    <dbReference type="NCBI Taxonomy" id="650164"/>
    <lineage>
        <taxon>Eukaryota</taxon>
        <taxon>Fungi</taxon>
        <taxon>Dikarya</taxon>
        <taxon>Basidiomycota</taxon>
        <taxon>Agaricomycotina</taxon>
        <taxon>Agaricomycetes</taxon>
        <taxon>Polyporales</taxon>
        <taxon>Phanerochaetaceae</taxon>
        <taxon>Phanerochaete</taxon>
    </lineage>
</organism>
<dbReference type="Proteomes" id="UP000008370">
    <property type="component" value="Unassembled WGS sequence"/>
</dbReference>
<protein>
    <submittedName>
        <fullName evidence="1">Uncharacterized protein</fullName>
    </submittedName>
</protein>